<sequence length="124" mass="13944">MTNQEAWKIYKKYLSAWNTTSIEERLKIANEVLSENIEYHTARHDLTTGRSLVIEDMATFHERFPGGHFEIGDISSHHNVALLTWVIIQADGKEFARGGDQITVGSNGQISKITTFAPSVKDPN</sequence>
<name>A0A068THP6_NEOGA</name>
<evidence type="ECO:0000313" key="3">
    <source>
        <dbReference type="Proteomes" id="UP000028186"/>
    </source>
</evidence>
<protein>
    <recommendedName>
        <fullName evidence="1">SnoaL-like domain-containing protein</fullName>
    </recommendedName>
</protein>
<dbReference type="InterPro" id="IPR037401">
    <property type="entry name" value="SnoaL-like"/>
</dbReference>
<dbReference type="EMBL" id="HG938356">
    <property type="protein sequence ID" value="CDN57947.1"/>
    <property type="molecule type" value="Genomic_DNA"/>
</dbReference>
<feature type="domain" description="SnoaL-like" evidence="1">
    <location>
        <begin position="12"/>
        <end position="111"/>
    </location>
</feature>
<organism evidence="2 3">
    <name type="scientific">Neorhizobium galegae bv. officinalis bv. officinalis str. HAMBI 1141</name>
    <dbReference type="NCBI Taxonomy" id="1028801"/>
    <lineage>
        <taxon>Bacteria</taxon>
        <taxon>Pseudomonadati</taxon>
        <taxon>Pseudomonadota</taxon>
        <taxon>Alphaproteobacteria</taxon>
        <taxon>Hyphomicrobiales</taxon>
        <taxon>Rhizobiaceae</taxon>
        <taxon>Rhizobium/Agrobacterium group</taxon>
        <taxon>Neorhizobium</taxon>
    </lineage>
</organism>
<reference evidence="3" key="1">
    <citation type="journal article" date="2014" name="BMC Genomics">
        <title>Genome sequencing of two Neorhizobium galegae strains reveals a noeT gene responsible for the unusual acetylation of the nodulation factors.</title>
        <authorList>
            <person name="Osterman J."/>
            <person name="Marsh J."/>
            <person name="Laine P.K."/>
            <person name="Zeng Z."/>
            <person name="Alatalo E."/>
            <person name="Sullivan J.T."/>
            <person name="Young J.P."/>
            <person name="Thomas-Oates J."/>
            <person name="Paulin L."/>
            <person name="Lindstrom K."/>
        </authorList>
    </citation>
    <scope>NUCLEOTIDE SEQUENCE [LARGE SCALE GENOMIC DNA]</scope>
    <source>
        <strain evidence="3">HAMBI 1141</strain>
        <plasmid evidence="3">II</plasmid>
    </source>
</reference>
<dbReference type="KEGG" id="ngl:RG1141_PA11150"/>
<gene>
    <name evidence="2" type="ORF">RG1141_PA11150</name>
</gene>
<dbReference type="Pfam" id="PF12680">
    <property type="entry name" value="SnoaL_2"/>
    <property type="match status" value="1"/>
</dbReference>
<accession>A0A068THP6</accession>
<keyword evidence="2" id="KW-0614">Plasmid</keyword>
<evidence type="ECO:0000259" key="1">
    <source>
        <dbReference type="Pfam" id="PF12680"/>
    </source>
</evidence>
<dbReference type="PATRIC" id="fig|1028801.3.peg.5723"/>
<dbReference type="HOGENOM" id="CLU_125060_0_0_5"/>
<dbReference type="Proteomes" id="UP000028186">
    <property type="component" value="Plasmid pHAMBI1141a"/>
</dbReference>
<dbReference type="InterPro" id="IPR032710">
    <property type="entry name" value="NTF2-like_dom_sf"/>
</dbReference>
<proteinExistence type="predicted"/>
<dbReference type="eggNOG" id="ENOG5032WI9">
    <property type="taxonomic scope" value="Bacteria"/>
</dbReference>
<dbReference type="SUPFAM" id="SSF54427">
    <property type="entry name" value="NTF2-like"/>
    <property type="match status" value="1"/>
</dbReference>
<dbReference type="AlphaFoldDB" id="A0A068THP6"/>
<evidence type="ECO:0000313" key="2">
    <source>
        <dbReference type="EMBL" id="CDN57947.1"/>
    </source>
</evidence>
<dbReference type="Gene3D" id="3.10.450.50">
    <property type="match status" value="1"/>
</dbReference>
<geneLocation type="plasmid" evidence="3">
    <name>II</name>
</geneLocation>